<dbReference type="Pfam" id="PF03706">
    <property type="entry name" value="LPG_synthase_TM"/>
    <property type="match status" value="1"/>
</dbReference>
<name>A0A1K1N329_9FLAO</name>
<organism evidence="7 8">
    <name type="scientific">Sinomicrobium oceani</name>
    <dbReference type="NCBI Taxonomy" id="1150368"/>
    <lineage>
        <taxon>Bacteria</taxon>
        <taxon>Pseudomonadati</taxon>
        <taxon>Bacteroidota</taxon>
        <taxon>Flavobacteriia</taxon>
        <taxon>Flavobacteriales</taxon>
        <taxon>Flavobacteriaceae</taxon>
        <taxon>Sinomicrobium</taxon>
    </lineage>
</organism>
<dbReference type="PANTHER" id="PTHR39087">
    <property type="entry name" value="UPF0104 MEMBRANE PROTEIN MJ1595"/>
    <property type="match status" value="1"/>
</dbReference>
<dbReference type="PANTHER" id="PTHR39087:SF2">
    <property type="entry name" value="UPF0104 MEMBRANE PROTEIN MJ1595"/>
    <property type="match status" value="1"/>
</dbReference>
<keyword evidence="3 6" id="KW-0812">Transmembrane</keyword>
<evidence type="ECO:0000256" key="5">
    <source>
        <dbReference type="ARBA" id="ARBA00023136"/>
    </source>
</evidence>
<evidence type="ECO:0000313" key="7">
    <source>
        <dbReference type="EMBL" id="SFW29828.1"/>
    </source>
</evidence>
<protein>
    <recommendedName>
        <fullName evidence="9">Lysylphosphatidylglycerol synthase TM region</fullName>
    </recommendedName>
</protein>
<feature type="transmembrane region" description="Helical" evidence="6">
    <location>
        <begin position="214"/>
        <end position="238"/>
    </location>
</feature>
<evidence type="ECO:0000256" key="6">
    <source>
        <dbReference type="SAM" id="Phobius"/>
    </source>
</evidence>
<keyword evidence="2" id="KW-1003">Cell membrane</keyword>
<feature type="transmembrane region" description="Helical" evidence="6">
    <location>
        <begin position="132"/>
        <end position="152"/>
    </location>
</feature>
<dbReference type="STRING" id="1150368.SAMN02927921_00980"/>
<evidence type="ECO:0000256" key="2">
    <source>
        <dbReference type="ARBA" id="ARBA00022475"/>
    </source>
</evidence>
<feature type="transmembrane region" description="Helical" evidence="6">
    <location>
        <begin position="164"/>
        <end position="182"/>
    </location>
</feature>
<keyword evidence="8" id="KW-1185">Reference proteome</keyword>
<evidence type="ECO:0000256" key="3">
    <source>
        <dbReference type="ARBA" id="ARBA00022692"/>
    </source>
</evidence>
<keyword evidence="4 6" id="KW-1133">Transmembrane helix</keyword>
<dbReference type="InterPro" id="IPR022791">
    <property type="entry name" value="L-PG_synthase/AglD"/>
</dbReference>
<dbReference type="AlphaFoldDB" id="A0A1K1N329"/>
<sequence length="321" mass="36797">MKKKLSKIIQIVLPLALGLFLIWYTYTKFTPEQLDQLKDNFLKADYLYIWISMIFGALSHFSRAYRWNYLLEPLGHRARLANSFMAVSIGYLLNFAIPRSGEVSRALVITKYDNVPFEKAFGTIVAERIADLFISVCILFIALSLQFDTLWGLMDTHHINTGKLILLGIAGILVMLLFWIYLKRTRSAFGIRIRNFVHGLKDGILSILSMKKKWAFIGHTLFIWIMYVLMFYICIFAFPETKAITFSQALSLFVVGSFTIAFTNGGFGTYPFLIAEAILLYGVDYTVGTSFGWIVWLSQTAVIVFLGLVSFLLLPWYNRTR</sequence>
<feature type="transmembrane region" description="Helical" evidence="6">
    <location>
        <begin position="250"/>
        <end position="273"/>
    </location>
</feature>
<dbReference type="Proteomes" id="UP000182248">
    <property type="component" value="Unassembled WGS sequence"/>
</dbReference>
<evidence type="ECO:0008006" key="9">
    <source>
        <dbReference type="Google" id="ProtNLM"/>
    </source>
</evidence>
<evidence type="ECO:0000256" key="4">
    <source>
        <dbReference type="ARBA" id="ARBA00022989"/>
    </source>
</evidence>
<keyword evidence="5 6" id="KW-0472">Membrane</keyword>
<dbReference type="EMBL" id="FPJE01000004">
    <property type="protein sequence ID" value="SFW29828.1"/>
    <property type="molecule type" value="Genomic_DNA"/>
</dbReference>
<feature type="transmembrane region" description="Helical" evidence="6">
    <location>
        <begin position="46"/>
        <end position="66"/>
    </location>
</feature>
<reference evidence="7 8" key="1">
    <citation type="submission" date="2016-11" db="EMBL/GenBank/DDBJ databases">
        <authorList>
            <person name="Jaros S."/>
            <person name="Januszkiewicz K."/>
            <person name="Wedrychowicz H."/>
        </authorList>
    </citation>
    <scope>NUCLEOTIDE SEQUENCE [LARGE SCALE GENOMIC DNA]</scope>
    <source>
        <strain evidence="7 8">CGMCC 1.12145</strain>
    </source>
</reference>
<dbReference type="OrthoDB" id="9812094at2"/>
<dbReference type="RefSeq" id="WP_072316263.1">
    <property type="nucleotide sequence ID" value="NZ_FPJE01000004.1"/>
</dbReference>
<feature type="transmembrane region" description="Helical" evidence="6">
    <location>
        <begin position="7"/>
        <end position="26"/>
    </location>
</feature>
<comment type="subcellular location">
    <subcellularLocation>
        <location evidence="1">Cell membrane</location>
        <topology evidence="1">Multi-pass membrane protein</topology>
    </subcellularLocation>
</comment>
<gene>
    <name evidence="7" type="ORF">SAMN02927921_00980</name>
</gene>
<evidence type="ECO:0000256" key="1">
    <source>
        <dbReference type="ARBA" id="ARBA00004651"/>
    </source>
</evidence>
<feature type="transmembrane region" description="Helical" evidence="6">
    <location>
        <begin position="78"/>
        <end position="97"/>
    </location>
</feature>
<feature type="transmembrane region" description="Helical" evidence="6">
    <location>
        <begin position="293"/>
        <end position="317"/>
    </location>
</feature>
<dbReference type="GO" id="GO:0005886">
    <property type="term" value="C:plasma membrane"/>
    <property type="evidence" value="ECO:0007669"/>
    <property type="project" value="UniProtKB-SubCell"/>
</dbReference>
<evidence type="ECO:0000313" key="8">
    <source>
        <dbReference type="Proteomes" id="UP000182248"/>
    </source>
</evidence>
<proteinExistence type="predicted"/>
<accession>A0A1K1N329</accession>